<accession>A0A7Y0AEG6</accession>
<protein>
    <submittedName>
        <fullName evidence="2">Uncharacterized protein</fullName>
    </submittedName>
</protein>
<dbReference type="SUPFAM" id="SSF54427">
    <property type="entry name" value="NTF2-like"/>
    <property type="match status" value="1"/>
</dbReference>
<evidence type="ECO:0000256" key="1">
    <source>
        <dbReference type="SAM" id="SignalP"/>
    </source>
</evidence>
<name>A0A7Y0AEG6_9BACT</name>
<sequence>MRFTYRCLVFWGSLLASQLASAQAAPSATSIENLPLTYCTALPRADVAHWDDDYARYAHFLTPEIRRTQLGLASVREGVHYWFCRPAATAHAQLDTLTRVADPQLLQGRWRSVLMRTIAHTDSAALLDKRIYRSVQLLPHPEADTGQNELLTADGHVTQFMAPAGAALKKEGRRKYELVSGRYLLLYGLSKAGGGVCQVGLDGQGRLILHTYGVTERKIPGQYVTYRTVLSQVIYERLPQ</sequence>
<keyword evidence="1" id="KW-0732">Signal</keyword>
<feature type="signal peptide" evidence="1">
    <location>
        <begin position="1"/>
        <end position="22"/>
    </location>
</feature>
<keyword evidence="3" id="KW-1185">Reference proteome</keyword>
<comment type="caution">
    <text evidence="2">The sequence shown here is derived from an EMBL/GenBank/DDBJ whole genome shotgun (WGS) entry which is preliminary data.</text>
</comment>
<dbReference type="InterPro" id="IPR032710">
    <property type="entry name" value="NTF2-like_dom_sf"/>
</dbReference>
<reference evidence="2 3" key="1">
    <citation type="submission" date="2020-04" db="EMBL/GenBank/DDBJ databases">
        <title>Hymenobacter polaris sp. nov., isolated from Arctic soil.</title>
        <authorList>
            <person name="Dahal R.H."/>
        </authorList>
    </citation>
    <scope>NUCLEOTIDE SEQUENCE [LARGE SCALE GENOMIC DNA]</scope>
    <source>
        <strain evidence="2 3">RP-2-7</strain>
    </source>
</reference>
<dbReference type="RefSeq" id="WP_169530878.1">
    <property type="nucleotide sequence ID" value="NZ_JABBGH010000001.1"/>
</dbReference>
<evidence type="ECO:0000313" key="2">
    <source>
        <dbReference type="EMBL" id="NML65585.1"/>
    </source>
</evidence>
<organism evidence="2 3">
    <name type="scientific">Hymenobacter polaris</name>
    <dbReference type="NCBI Taxonomy" id="2682546"/>
    <lineage>
        <taxon>Bacteria</taxon>
        <taxon>Pseudomonadati</taxon>
        <taxon>Bacteroidota</taxon>
        <taxon>Cytophagia</taxon>
        <taxon>Cytophagales</taxon>
        <taxon>Hymenobacteraceae</taxon>
        <taxon>Hymenobacter</taxon>
    </lineage>
</organism>
<dbReference type="Proteomes" id="UP000559626">
    <property type="component" value="Unassembled WGS sequence"/>
</dbReference>
<evidence type="ECO:0000313" key="3">
    <source>
        <dbReference type="Proteomes" id="UP000559626"/>
    </source>
</evidence>
<gene>
    <name evidence="2" type="ORF">HHL22_10245</name>
</gene>
<proteinExistence type="predicted"/>
<dbReference type="AlphaFoldDB" id="A0A7Y0AEG6"/>
<dbReference type="EMBL" id="JABBGH010000001">
    <property type="protein sequence ID" value="NML65585.1"/>
    <property type="molecule type" value="Genomic_DNA"/>
</dbReference>
<feature type="chain" id="PRO_5030903900" evidence="1">
    <location>
        <begin position="23"/>
        <end position="240"/>
    </location>
</feature>